<dbReference type="Proteomes" id="UP001163105">
    <property type="component" value="Unassembled WGS sequence"/>
</dbReference>
<sequence length="498" mass="54266">MRSALPGSAEAGTPAVDDDAAIEAVHDGPTTSQVDRSGSAAPVSINGSASRPTSRCEHERPVTTLVKDKHGRFGFVRGSRLVNNLPFIVGFMELGNAGDFAANVWNDVPVPIYAIVFMAIGGVVAGFLSICAFRDAFVACQNVYFLRRQRREQKAERQRRAEAGESLLDMDVYLAVTFRELGSETIARWFMDLLLGFGAVLICVGTFMAIGGANRKVWLASNLLSGYIGNAPIAVYGLVNSGWCGYIFSKAQSHITATAAPLKGSQTATLIKRRSRNVQTFCIINGTATILGGVGSMITATRWWGYVILAPVIVSSVFCNVWWRRRVGYTRAWAKPTSFPALVPGELVAELEFAARAEITIRENKDAPMEHFVADPTSLPGILAFFERYDLFDSYCMRLVSRESGVRESDVCDALGGSQATCTKLHIGIVELLALDKSLYPRLLDAAHNCLRELGAEHFRNRERYTAELLGTYYLIAGSNVDFDGIEDAGGVTESSEK</sequence>
<feature type="transmembrane region" description="Helical" evidence="2">
    <location>
        <begin position="189"/>
        <end position="211"/>
    </location>
</feature>
<proteinExistence type="predicted"/>
<feature type="transmembrane region" description="Helical" evidence="2">
    <location>
        <begin position="217"/>
        <end position="239"/>
    </location>
</feature>
<reference evidence="3" key="1">
    <citation type="submission" date="2023-01" db="EMBL/GenBank/DDBJ databases">
        <title>The growth and conidiation of Purpureocillium lavendulum are regulated by nitrogen source and histone H3K14 acetylation.</title>
        <authorList>
            <person name="Tang P."/>
            <person name="Han J."/>
            <person name="Zhang C."/>
            <person name="Tang P."/>
            <person name="Qi F."/>
            <person name="Zhang K."/>
            <person name="Liang L."/>
        </authorList>
    </citation>
    <scope>NUCLEOTIDE SEQUENCE</scope>
    <source>
        <strain evidence="3">YMF1.00683</strain>
    </source>
</reference>
<dbReference type="EMBL" id="JAQHRD010000004">
    <property type="protein sequence ID" value="KAJ6441444.1"/>
    <property type="molecule type" value="Genomic_DNA"/>
</dbReference>
<evidence type="ECO:0000313" key="4">
    <source>
        <dbReference type="Proteomes" id="UP001163105"/>
    </source>
</evidence>
<evidence type="ECO:0000313" key="3">
    <source>
        <dbReference type="EMBL" id="KAJ6441444.1"/>
    </source>
</evidence>
<feature type="transmembrane region" description="Helical" evidence="2">
    <location>
        <begin position="304"/>
        <end position="323"/>
    </location>
</feature>
<protein>
    <submittedName>
        <fullName evidence="3">Integral membrane protein</fullName>
    </submittedName>
</protein>
<keyword evidence="2" id="KW-0472">Membrane</keyword>
<gene>
    <name evidence="3" type="ORF">O9K51_04994</name>
</gene>
<name>A0AB34FPY0_9HYPO</name>
<organism evidence="3 4">
    <name type="scientific">Purpureocillium lavendulum</name>
    <dbReference type="NCBI Taxonomy" id="1247861"/>
    <lineage>
        <taxon>Eukaryota</taxon>
        <taxon>Fungi</taxon>
        <taxon>Dikarya</taxon>
        <taxon>Ascomycota</taxon>
        <taxon>Pezizomycotina</taxon>
        <taxon>Sordariomycetes</taxon>
        <taxon>Hypocreomycetidae</taxon>
        <taxon>Hypocreales</taxon>
        <taxon>Ophiocordycipitaceae</taxon>
        <taxon>Purpureocillium</taxon>
    </lineage>
</organism>
<evidence type="ECO:0000256" key="2">
    <source>
        <dbReference type="SAM" id="Phobius"/>
    </source>
</evidence>
<feature type="transmembrane region" description="Helical" evidence="2">
    <location>
        <begin position="112"/>
        <end position="133"/>
    </location>
</feature>
<dbReference type="AlphaFoldDB" id="A0AB34FPY0"/>
<feature type="transmembrane region" description="Helical" evidence="2">
    <location>
        <begin position="280"/>
        <end position="298"/>
    </location>
</feature>
<accession>A0AB34FPY0</accession>
<keyword evidence="4" id="KW-1185">Reference proteome</keyword>
<evidence type="ECO:0000256" key="1">
    <source>
        <dbReference type="SAM" id="MobiDB-lite"/>
    </source>
</evidence>
<feature type="region of interest" description="Disordered" evidence="1">
    <location>
        <begin position="28"/>
        <end position="59"/>
    </location>
</feature>
<comment type="caution">
    <text evidence="3">The sequence shown here is derived from an EMBL/GenBank/DDBJ whole genome shotgun (WGS) entry which is preliminary data.</text>
</comment>
<keyword evidence="2" id="KW-1133">Transmembrane helix</keyword>
<keyword evidence="2" id="KW-0812">Transmembrane</keyword>